<dbReference type="InterPro" id="IPR002645">
    <property type="entry name" value="STAS_dom"/>
</dbReference>
<feature type="domain" description="STAS" evidence="2">
    <location>
        <begin position="57"/>
        <end position="105"/>
    </location>
</feature>
<keyword evidence="3" id="KW-1185">Reference proteome</keyword>
<organism evidence="3 4">
    <name type="scientific">Frankliniella occidentalis</name>
    <name type="common">Western flower thrips</name>
    <name type="synonym">Euthrips occidentalis</name>
    <dbReference type="NCBI Taxonomy" id="133901"/>
    <lineage>
        <taxon>Eukaryota</taxon>
        <taxon>Metazoa</taxon>
        <taxon>Ecdysozoa</taxon>
        <taxon>Arthropoda</taxon>
        <taxon>Hexapoda</taxon>
        <taxon>Insecta</taxon>
        <taxon>Pterygota</taxon>
        <taxon>Neoptera</taxon>
        <taxon>Paraneoptera</taxon>
        <taxon>Thysanoptera</taxon>
        <taxon>Terebrantia</taxon>
        <taxon>Thripoidea</taxon>
        <taxon>Thripidae</taxon>
        <taxon>Frankliniella</taxon>
    </lineage>
</organism>
<dbReference type="InterPro" id="IPR036513">
    <property type="entry name" value="STAS_dom_sf"/>
</dbReference>
<dbReference type="AlphaFoldDB" id="A0A9C6X1W1"/>
<proteinExistence type="predicted"/>
<dbReference type="Gene3D" id="3.30.750.24">
    <property type="entry name" value="STAS domain"/>
    <property type="match status" value="1"/>
</dbReference>
<evidence type="ECO:0000313" key="3">
    <source>
        <dbReference type="Proteomes" id="UP000504606"/>
    </source>
</evidence>
<dbReference type="RefSeq" id="XP_052127591.1">
    <property type="nucleotide sequence ID" value="XM_052271631.1"/>
</dbReference>
<dbReference type="GeneID" id="127748717"/>
<evidence type="ECO:0000256" key="1">
    <source>
        <dbReference type="SAM" id="MobiDB-lite"/>
    </source>
</evidence>
<reference evidence="4" key="1">
    <citation type="submission" date="2025-08" db="UniProtKB">
        <authorList>
            <consortium name="RefSeq"/>
        </authorList>
    </citation>
    <scope>IDENTIFICATION</scope>
    <source>
        <tissue evidence="4">Whole organism</tissue>
    </source>
</reference>
<dbReference type="KEGG" id="foc:127748717"/>
<evidence type="ECO:0000259" key="2">
    <source>
        <dbReference type="Pfam" id="PF01740"/>
    </source>
</evidence>
<accession>A0A9C6X1W1</accession>
<dbReference type="Proteomes" id="UP000504606">
    <property type="component" value="Unplaced"/>
</dbReference>
<protein>
    <submittedName>
        <fullName evidence="4">Uncharacterized protein LOC127748717</fullName>
    </submittedName>
</protein>
<sequence>MPNSLKQSMLDDSRIRRAWACSEVEMGRREKQHEIALFITCYGLRRSSPVQCRFWLGVQAFEALVRDFEKRGQQLLFLDVDPEVRDLLHRAGLYNSISFCEEEDDLPAMLFGESLLRSGQDGDDDEQSEERTEPAASALIPLNVWEEAPTGGDRPQLTQRAASVPS</sequence>
<dbReference type="Pfam" id="PF01740">
    <property type="entry name" value="STAS"/>
    <property type="match status" value="1"/>
</dbReference>
<dbReference type="SUPFAM" id="SSF52091">
    <property type="entry name" value="SpoIIaa-like"/>
    <property type="match status" value="1"/>
</dbReference>
<feature type="compositionally biased region" description="Polar residues" evidence="1">
    <location>
        <begin position="156"/>
        <end position="166"/>
    </location>
</feature>
<gene>
    <name evidence="4" type="primary">LOC127748717</name>
</gene>
<feature type="region of interest" description="Disordered" evidence="1">
    <location>
        <begin position="117"/>
        <end position="166"/>
    </location>
</feature>
<name>A0A9C6X1W1_FRAOC</name>
<evidence type="ECO:0000313" key="4">
    <source>
        <dbReference type="RefSeq" id="XP_052127591.1"/>
    </source>
</evidence>